<dbReference type="Proteomes" id="UP001341281">
    <property type="component" value="Chromosome 07"/>
</dbReference>
<gene>
    <name evidence="2" type="ORF">U9M48_031315</name>
</gene>
<evidence type="ECO:0000313" key="2">
    <source>
        <dbReference type="EMBL" id="WVZ84264.1"/>
    </source>
</evidence>
<dbReference type="EMBL" id="CP144751">
    <property type="protein sequence ID" value="WVZ84264.1"/>
    <property type="molecule type" value="Genomic_DNA"/>
</dbReference>
<evidence type="ECO:0000313" key="3">
    <source>
        <dbReference type="Proteomes" id="UP001341281"/>
    </source>
</evidence>
<reference evidence="2 3" key="1">
    <citation type="submission" date="2024-02" db="EMBL/GenBank/DDBJ databases">
        <title>High-quality chromosome-scale genome assembly of Pensacola bahiagrass (Paspalum notatum Flugge var. saurae).</title>
        <authorList>
            <person name="Vega J.M."/>
            <person name="Podio M."/>
            <person name="Orjuela J."/>
            <person name="Siena L.A."/>
            <person name="Pessino S.C."/>
            <person name="Combes M.C."/>
            <person name="Mariac C."/>
            <person name="Albertini E."/>
            <person name="Pupilli F."/>
            <person name="Ortiz J.P.A."/>
            <person name="Leblanc O."/>
        </authorList>
    </citation>
    <scope>NUCLEOTIDE SEQUENCE [LARGE SCALE GENOMIC DNA]</scope>
    <source>
        <strain evidence="2">R1</strain>
        <tissue evidence="2">Leaf</tissue>
    </source>
</reference>
<feature type="compositionally biased region" description="Pro residues" evidence="1">
    <location>
        <begin position="40"/>
        <end position="54"/>
    </location>
</feature>
<evidence type="ECO:0000256" key="1">
    <source>
        <dbReference type="SAM" id="MobiDB-lite"/>
    </source>
</evidence>
<organism evidence="2 3">
    <name type="scientific">Paspalum notatum var. saurae</name>
    <dbReference type="NCBI Taxonomy" id="547442"/>
    <lineage>
        <taxon>Eukaryota</taxon>
        <taxon>Viridiplantae</taxon>
        <taxon>Streptophyta</taxon>
        <taxon>Embryophyta</taxon>
        <taxon>Tracheophyta</taxon>
        <taxon>Spermatophyta</taxon>
        <taxon>Magnoliopsida</taxon>
        <taxon>Liliopsida</taxon>
        <taxon>Poales</taxon>
        <taxon>Poaceae</taxon>
        <taxon>PACMAD clade</taxon>
        <taxon>Panicoideae</taxon>
        <taxon>Andropogonodae</taxon>
        <taxon>Paspaleae</taxon>
        <taxon>Paspalinae</taxon>
        <taxon>Paspalum</taxon>
    </lineage>
</organism>
<sequence length="99" mass="10827">MVDDVRSDSAPTPERGREGGETDDRPVPQLENPATEPEINLPPPPEPNPQPSNPQAPSLEQLIAKQDQMIANQNQLMQTMANLLQAQKKARPSSKPSPK</sequence>
<dbReference type="AlphaFoldDB" id="A0AAQ3U4U8"/>
<feature type="compositionally biased region" description="Basic and acidic residues" evidence="1">
    <location>
        <begin position="14"/>
        <end position="26"/>
    </location>
</feature>
<accession>A0AAQ3U4U8</accession>
<proteinExistence type="predicted"/>
<feature type="region of interest" description="Disordered" evidence="1">
    <location>
        <begin position="1"/>
        <end position="67"/>
    </location>
</feature>
<protein>
    <submittedName>
        <fullName evidence="2">Uncharacterized protein</fullName>
    </submittedName>
</protein>
<keyword evidence="3" id="KW-1185">Reference proteome</keyword>
<name>A0AAQ3U4U8_PASNO</name>